<dbReference type="EMBL" id="UINC01112605">
    <property type="protein sequence ID" value="SVC81672.1"/>
    <property type="molecule type" value="Genomic_DNA"/>
</dbReference>
<accession>A0A382QAU3</accession>
<protein>
    <recommendedName>
        <fullName evidence="2">Squalene cyclase C-terminal domain-containing protein</fullName>
    </recommendedName>
</protein>
<dbReference type="Gene3D" id="1.50.10.20">
    <property type="match status" value="1"/>
</dbReference>
<dbReference type="AlphaFoldDB" id="A0A382QAU3"/>
<gene>
    <name evidence="1" type="ORF">METZ01_LOCUS334526</name>
</gene>
<feature type="non-terminal residue" evidence="1">
    <location>
        <position position="115"/>
    </location>
</feature>
<organism evidence="1">
    <name type="scientific">marine metagenome</name>
    <dbReference type="NCBI Taxonomy" id="408172"/>
    <lineage>
        <taxon>unclassified sequences</taxon>
        <taxon>metagenomes</taxon>
        <taxon>ecological metagenomes</taxon>
    </lineage>
</organism>
<dbReference type="InterPro" id="IPR008930">
    <property type="entry name" value="Terpenoid_cyclase/PrenylTrfase"/>
</dbReference>
<evidence type="ECO:0000313" key="1">
    <source>
        <dbReference type="EMBL" id="SVC81672.1"/>
    </source>
</evidence>
<proteinExistence type="predicted"/>
<dbReference type="SUPFAM" id="SSF48239">
    <property type="entry name" value="Terpenoid cyclases/Protein prenyltransferases"/>
    <property type="match status" value="1"/>
</dbReference>
<name>A0A382QAU3_9ZZZZ</name>
<sequence length="115" mass="12474">MFRQVASASCLAFVLCGTVNLAGQELFEEASDSFARQIDHVYKAGLDYLAKSQNERGCWADNNYGAEPGVVGLSTLALLARGDDPDFGPYRVTVKRALDFILSRQDKSTGYIGSS</sequence>
<evidence type="ECO:0008006" key="2">
    <source>
        <dbReference type="Google" id="ProtNLM"/>
    </source>
</evidence>
<reference evidence="1" key="1">
    <citation type="submission" date="2018-05" db="EMBL/GenBank/DDBJ databases">
        <authorList>
            <person name="Lanie J.A."/>
            <person name="Ng W.-L."/>
            <person name="Kazmierczak K.M."/>
            <person name="Andrzejewski T.M."/>
            <person name="Davidsen T.M."/>
            <person name="Wayne K.J."/>
            <person name="Tettelin H."/>
            <person name="Glass J.I."/>
            <person name="Rusch D."/>
            <person name="Podicherti R."/>
            <person name="Tsui H.-C.T."/>
            <person name="Winkler M.E."/>
        </authorList>
    </citation>
    <scope>NUCLEOTIDE SEQUENCE</scope>
</reference>